<feature type="transmembrane region" description="Helical" evidence="1">
    <location>
        <begin position="120"/>
        <end position="141"/>
    </location>
</feature>
<evidence type="ECO:0000313" key="2">
    <source>
        <dbReference type="EMBL" id="HIZ34580.1"/>
    </source>
</evidence>
<evidence type="ECO:0000313" key="3">
    <source>
        <dbReference type="Proteomes" id="UP000824037"/>
    </source>
</evidence>
<keyword evidence="1" id="KW-0472">Membrane</keyword>
<dbReference type="InterPro" id="IPR045713">
    <property type="entry name" value="DUF6069"/>
</dbReference>
<feature type="transmembrane region" description="Helical" evidence="1">
    <location>
        <begin position="66"/>
        <end position="84"/>
    </location>
</feature>
<keyword evidence="1" id="KW-1133">Transmembrane helix</keyword>
<organism evidence="2 3">
    <name type="scientific">Candidatus Ruania gallistercoris</name>
    <dbReference type="NCBI Taxonomy" id="2838746"/>
    <lineage>
        <taxon>Bacteria</taxon>
        <taxon>Bacillati</taxon>
        <taxon>Actinomycetota</taxon>
        <taxon>Actinomycetes</taxon>
        <taxon>Micrococcales</taxon>
        <taxon>Ruaniaceae</taxon>
        <taxon>Ruania</taxon>
    </lineage>
</organism>
<keyword evidence="1" id="KW-0812">Transmembrane</keyword>
<reference evidence="2" key="1">
    <citation type="journal article" date="2021" name="PeerJ">
        <title>Extensive microbial diversity within the chicken gut microbiome revealed by metagenomics and culture.</title>
        <authorList>
            <person name="Gilroy R."/>
            <person name="Ravi A."/>
            <person name="Getino M."/>
            <person name="Pursley I."/>
            <person name="Horton D.L."/>
            <person name="Alikhan N.F."/>
            <person name="Baker D."/>
            <person name="Gharbi K."/>
            <person name="Hall N."/>
            <person name="Watson M."/>
            <person name="Adriaenssens E.M."/>
            <person name="Foster-Nyarko E."/>
            <person name="Jarju S."/>
            <person name="Secka A."/>
            <person name="Antonio M."/>
            <person name="Oren A."/>
            <person name="Chaudhuri R.R."/>
            <person name="La Ragione R."/>
            <person name="Hildebrand F."/>
            <person name="Pallen M.J."/>
        </authorList>
    </citation>
    <scope>NUCLEOTIDE SEQUENCE</scope>
    <source>
        <strain evidence="2">ChiGjej4B4-7305</strain>
    </source>
</reference>
<dbReference type="EMBL" id="DXBY01000047">
    <property type="protein sequence ID" value="HIZ34580.1"/>
    <property type="molecule type" value="Genomic_DNA"/>
</dbReference>
<sequence length="147" mass="15335">MTAEAPTAAVVPGTRQRTMWRRMVFGLLAATAVNLALYGAGRLAGAALSLDPAFGPPNHHLTAFDVAWKTFVPLGLGVGVLLLARLRSRGWVTAVIVVGAAVAFGTGAVPPFYAHDGLTAVLLACMHTVPGVALIWIGLAVRRASRR</sequence>
<dbReference type="AlphaFoldDB" id="A0A9D2J2I4"/>
<proteinExistence type="predicted"/>
<accession>A0A9D2J2I4</accession>
<gene>
    <name evidence="2" type="ORF">H9815_02290</name>
</gene>
<dbReference type="Proteomes" id="UP000824037">
    <property type="component" value="Unassembled WGS sequence"/>
</dbReference>
<evidence type="ECO:0000256" key="1">
    <source>
        <dbReference type="SAM" id="Phobius"/>
    </source>
</evidence>
<name>A0A9D2J2I4_9MICO</name>
<reference evidence="2" key="2">
    <citation type="submission" date="2021-04" db="EMBL/GenBank/DDBJ databases">
        <authorList>
            <person name="Gilroy R."/>
        </authorList>
    </citation>
    <scope>NUCLEOTIDE SEQUENCE</scope>
    <source>
        <strain evidence="2">ChiGjej4B4-7305</strain>
    </source>
</reference>
<protein>
    <submittedName>
        <fullName evidence="2">Uncharacterized protein</fullName>
    </submittedName>
</protein>
<comment type="caution">
    <text evidence="2">The sequence shown here is derived from an EMBL/GenBank/DDBJ whole genome shotgun (WGS) entry which is preliminary data.</text>
</comment>
<dbReference type="Pfam" id="PF19545">
    <property type="entry name" value="DUF6069"/>
    <property type="match status" value="1"/>
</dbReference>
<feature type="transmembrane region" description="Helical" evidence="1">
    <location>
        <begin position="24"/>
        <end position="46"/>
    </location>
</feature>
<feature type="transmembrane region" description="Helical" evidence="1">
    <location>
        <begin position="91"/>
        <end position="114"/>
    </location>
</feature>